<keyword evidence="2 3" id="KW-0040">ANK repeat</keyword>
<accession>A0ABP8C4S3</accession>
<keyword evidence="5" id="KW-1185">Reference proteome</keyword>
<dbReference type="SMART" id="SM00248">
    <property type="entry name" value="ANK"/>
    <property type="match status" value="9"/>
</dbReference>
<dbReference type="Pfam" id="PF12796">
    <property type="entry name" value="Ank_2"/>
    <property type="match status" value="3"/>
</dbReference>
<dbReference type="InterPro" id="IPR002110">
    <property type="entry name" value="Ankyrin_rpt"/>
</dbReference>
<feature type="repeat" description="ANK" evidence="3">
    <location>
        <begin position="265"/>
        <end position="298"/>
    </location>
</feature>
<evidence type="ECO:0000256" key="3">
    <source>
        <dbReference type="PROSITE-ProRule" id="PRU00023"/>
    </source>
</evidence>
<feature type="repeat" description="ANK" evidence="3">
    <location>
        <begin position="437"/>
        <end position="470"/>
    </location>
</feature>
<sequence>MKTIKFSIITLLFVNLLQAQSKNIFWEKSFWKTNPTIKVIEQKIAEGNDAAALNPMSFDAVTNAILAHADNTTIKHLLSKKGNNVNKLTHDKRTYVFWAAYSGNLELVKHLIVNNAKLNIKDSHHFSPLTFAAVAGQTNTEIYDTLIENGIDIKTDKDEHGANALLLLIPHLKDFKLVDYFEAKGLSLKSVDNHGNGAFNYVAKTGNKAMLELLIKKGLPYKNTNSNGGNAMLMATQGSRQGYNTLDFFKHLNSLGIAANITNNNGLTPLHNLAYGNKDLATINYFINKGVDVNKTDNNGNTALINASGRNTLEIITKLANNTKQISHVNNHGQSALTKALKNKPQIVTFLVNKGADVHVIDAKGNNLAYYLVEAFQPKKQEAFKENIKTLSANGFDIKTTQKNGNTLFHLAANANNIDLLKYSNTLNIDINAKNKDGLTALHIAVMKAKNLKTVAYLLSIGADKNIKTDFEESLLDLAQENELLSKQNINLLK</sequence>
<gene>
    <name evidence="4" type="ORF">GCM10022291_11430</name>
</gene>
<feature type="repeat" description="ANK" evidence="3">
    <location>
        <begin position="124"/>
        <end position="158"/>
    </location>
</feature>
<dbReference type="PANTHER" id="PTHR24198">
    <property type="entry name" value="ANKYRIN REPEAT AND PROTEIN KINASE DOMAIN-CONTAINING PROTEIN"/>
    <property type="match status" value="1"/>
</dbReference>
<dbReference type="PANTHER" id="PTHR24198:SF165">
    <property type="entry name" value="ANKYRIN REPEAT-CONTAINING PROTEIN-RELATED"/>
    <property type="match status" value="1"/>
</dbReference>
<keyword evidence="1" id="KW-0677">Repeat</keyword>
<comment type="caution">
    <text evidence="4">The sequence shown here is derived from an EMBL/GenBank/DDBJ whole genome shotgun (WGS) entry which is preliminary data.</text>
</comment>
<evidence type="ECO:0000313" key="4">
    <source>
        <dbReference type="EMBL" id="GAA4233712.1"/>
    </source>
</evidence>
<dbReference type="InterPro" id="IPR036770">
    <property type="entry name" value="Ankyrin_rpt-contain_sf"/>
</dbReference>
<proteinExistence type="predicted"/>
<evidence type="ECO:0000256" key="1">
    <source>
        <dbReference type="ARBA" id="ARBA00022737"/>
    </source>
</evidence>
<dbReference type="EMBL" id="BAABCA010000002">
    <property type="protein sequence ID" value="GAA4233712.1"/>
    <property type="molecule type" value="Genomic_DNA"/>
</dbReference>
<dbReference type="SUPFAM" id="SSF48403">
    <property type="entry name" value="Ankyrin repeat"/>
    <property type="match status" value="1"/>
</dbReference>
<feature type="repeat" description="ANK" evidence="3">
    <location>
        <begin position="91"/>
        <end position="123"/>
    </location>
</feature>
<dbReference type="Gene3D" id="1.25.40.20">
    <property type="entry name" value="Ankyrin repeat-containing domain"/>
    <property type="match status" value="3"/>
</dbReference>
<evidence type="ECO:0000313" key="5">
    <source>
        <dbReference type="Proteomes" id="UP001501496"/>
    </source>
</evidence>
<dbReference type="Proteomes" id="UP001501496">
    <property type="component" value="Unassembled WGS sequence"/>
</dbReference>
<dbReference type="PROSITE" id="PS50297">
    <property type="entry name" value="ANK_REP_REGION"/>
    <property type="match status" value="2"/>
</dbReference>
<evidence type="ECO:0000256" key="2">
    <source>
        <dbReference type="ARBA" id="ARBA00023043"/>
    </source>
</evidence>
<dbReference type="RefSeq" id="WP_344787154.1">
    <property type="nucleotide sequence ID" value="NZ_BAABCA010000002.1"/>
</dbReference>
<feature type="repeat" description="ANK" evidence="3">
    <location>
        <begin position="404"/>
        <end position="436"/>
    </location>
</feature>
<protein>
    <submittedName>
        <fullName evidence="4">Ankyrin repeat domain-containing protein</fullName>
    </submittedName>
</protein>
<dbReference type="PROSITE" id="PS50088">
    <property type="entry name" value="ANK_REPEAT"/>
    <property type="match status" value="5"/>
</dbReference>
<reference evidence="5" key="1">
    <citation type="journal article" date="2019" name="Int. J. Syst. Evol. Microbiol.">
        <title>The Global Catalogue of Microorganisms (GCM) 10K type strain sequencing project: providing services to taxonomists for standard genome sequencing and annotation.</title>
        <authorList>
            <consortium name="The Broad Institute Genomics Platform"/>
            <consortium name="The Broad Institute Genome Sequencing Center for Infectious Disease"/>
            <person name="Wu L."/>
            <person name="Ma J."/>
        </authorList>
    </citation>
    <scope>NUCLEOTIDE SEQUENCE [LARGE SCALE GENOMIC DNA]</scope>
    <source>
        <strain evidence="5">JCM 17630</strain>
    </source>
</reference>
<name>A0ABP8C4S3_9FLAO</name>
<organism evidence="4 5">
    <name type="scientific">Postechiella marina</name>
    <dbReference type="NCBI Taxonomy" id="943941"/>
    <lineage>
        <taxon>Bacteria</taxon>
        <taxon>Pseudomonadati</taxon>
        <taxon>Bacteroidota</taxon>
        <taxon>Flavobacteriia</taxon>
        <taxon>Flavobacteriales</taxon>
        <taxon>Flavobacteriaceae</taxon>
        <taxon>Postechiella</taxon>
    </lineage>
</organism>